<keyword evidence="2" id="KW-1185">Reference proteome</keyword>
<reference evidence="1 2" key="1">
    <citation type="journal article" date="2022" name="Hortic Res">
        <title>A haplotype resolved chromosomal level avocado genome allows analysis of novel avocado genes.</title>
        <authorList>
            <person name="Nath O."/>
            <person name="Fletcher S.J."/>
            <person name="Hayward A."/>
            <person name="Shaw L.M."/>
            <person name="Masouleh A.K."/>
            <person name="Furtado A."/>
            <person name="Henry R.J."/>
            <person name="Mitter N."/>
        </authorList>
    </citation>
    <scope>NUCLEOTIDE SEQUENCE [LARGE SCALE GENOMIC DNA]</scope>
    <source>
        <strain evidence="2">cv. Hass</strain>
    </source>
</reference>
<evidence type="ECO:0000313" key="1">
    <source>
        <dbReference type="EMBL" id="KAJ8623948.1"/>
    </source>
</evidence>
<accession>A0ACC2KSM3</accession>
<dbReference type="EMBL" id="CM056819">
    <property type="protein sequence ID" value="KAJ8623948.1"/>
    <property type="molecule type" value="Genomic_DNA"/>
</dbReference>
<gene>
    <name evidence="1" type="ORF">MRB53_032478</name>
</gene>
<organism evidence="1 2">
    <name type="scientific">Persea americana</name>
    <name type="common">Avocado</name>
    <dbReference type="NCBI Taxonomy" id="3435"/>
    <lineage>
        <taxon>Eukaryota</taxon>
        <taxon>Viridiplantae</taxon>
        <taxon>Streptophyta</taxon>
        <taxon>Embryophyta</taxon>
        <taxon>Tracheophyta</taxon>
        <taxon>Spermatophyta</taxon>
        <taxon>Magnoliopsida</taxon>
        <taxon>Magnoliidae</taxon>
        <taxon>Laurales</taxon>
        <taxon>Lauraceae</taxon>
        <taxon>Persea</taxon>
    </lineage>
</organism>
<name>A0ACC2KSM3_PERAE</name>
<sequence length="1138" mass="126746">MWRPQIGLDWGYAFVGIHCSNKTGNVVKLVLRGPSEVQVSSLIVTYSEFEDRSCISGEINPSLLELKYLKHLDLSINCFGGRVIPKFIGSFENLRYLNLSASGLGGRVPHELGNLSTLGYLDLNNNRVIWVNTSDDTSYPFSHPNYDLHVDRLDWLSRLSSLQYLDMGSVNLSTAVDWQLSINMVPSILNLQLRYCQLPNISTSLPHVNLTSLSTLDLLGNELGPQIPTWVFNSSRLMSLDLGYNHFTYLIPTALGNLCNLQTLNLQENHFNGEINRFKESFQGCIKSNLEDLEFGRNQLSGHLPDWLGQFINLKSLSLSYNSLSGPIPPSLGRLSSLRELDLSYNSLSGPIPPSLGRLSSLRELHLSYNSLSGPIPPSLGRLSSLRELYLFVNSLSGPIPQSLGRLSSLRELYLSDNSLSGPIPPSLGRLSSLSIYCSNKTGNVVKLVLRGPSEVQASSLIVTYSDFEDRSCISSEINPSLLELKYLKHLDLSINCFGGRVIPKFIGSFENLRYLNLSASGFGGRVPHELGNLSTLGYLDLNNNRMIWVNTSDDTSYRFFHLNYDLHVDRLDWLSRLSSLQYLDMGSVNLSTTVDWQLSINMVSSILNLQLRYCQLPNISTSLPHVNLTSLSTLDLFGNELGPQIPTWVFNSSRLMSLDLGIHCSNKTGHVVKLILRGPFKIQSSSPIATHSDLEAALNRSSISGEINPSLLELKYLKQLDLSINCFGGRVIPKFIGSFKNLRYLNLSASGFGGRVPHELGNLSTLGYLDLNNNRMIWVNTSDDTSYSFSLPNHDFHVDRLDWLSRLSSLQYLDMGSVNLSTAVDWQLSINMVPSILNLQLRYCQLPNISTSLPHVNLTSLSTLDLSGNELGPQIPTWVFDSSRLMSLDLGYNHFTYPIPTALGNLCSLQTLNLQGNHFNGEINRFKESFQGCIKSNLEDLELGSNQLSGHLPDWWAGIHCSNKTGHVVKLVLRGSSEVQSSSLIATYSDFEAAFNRSCISGEINPSLLELKYLKHLDLSINCFGGRVIPKFIGSFKNLIYLNLSTSGFGGKVPHELGNLSTLSYLDLNNDLGMWVNTSDGISQHDFGVPTYDLHVDRLDWLSRLFSLQYLDMGSVDLASQHFYVSPSCEFDISFYP</sequence>
<evidence type="ECO:0000313" key="2">
    <source>
        <dbReference type="Proteomes" id="UP001234297"/>
    </source>
</evidence>
<proteinExistence type="predicted"/>
<dbReference type="Proteomes" id="UP001234297">
    <property type="component" value="Chromosome 11"/>
</dbReference>
<protein>
    <submittedName>
        <fullName evidence="1">Uncharacterized protein</fullName>
    </submittedName>
</protein>
<comment type="caution">
    <text evidence="1">The sequence shown here is derived from an EMBL/GenBank/DDBJ whole genome shotgun (WGS) entry which is preliminary data.</text>
</comment>